<dbReference type="EMBL" id="CAJJDP010000093">
    <property type="protein sequence ID" value="CAD8189297.1"/>
    <property type="molecule type" value="Genomic_DNA"/>
</dbReference>
<evidence type="ECO:0000313" key="2">
    <source>
        <dbReference type="EMBL" id="CAD8189297.1"/>
    </source>
</evidence>
<evidence type="ECO:0000256" key="1">
    <source>
        <dbReference type="PROSITE-ProRule" id="PRU00221"/>
    </source>
</evidence>
<dbReference type="AlphaFoldDB" id="A0A8S1WKT5"/>
<dbReference type="GO" id="GO:0016226">
    <property type="term" value="P:iron-sulfur cluster assembly"/>
    <property type="evidence" value="ECO:0007669"/>
    <property type="project" value="TreeGrafter"/>
</dbReference>
<protein>
    <submittedName>
        <fullName evidence="2">Uncharacterized protein</fullName>
    </submittedName>
</protein>
<feature type="repeat" description="WD" evidence="1">
    <location>
        <begin position="73"/>
        <end position="114"/>
    </location>
</feature>
<dbReference type="PROSITE" id="PS50294">
    <property type="entry name" value="WD_REPEATS_REGION"/>
    <property type="match status" value="2"/>
</dbReference>
<comment type="caution">
    <text evidence="2">The sequence shown here is derived from an EMBL/GenBank/DDBJ whole genome shotgun (WGS) entry which is preliminary data.</text>
</comment>
<keyword evidence="3" id="KW-1185">Reference proteome</keyword>
<name>A0A8S1WKT5_PAROT</name>
<dbReference type="PROSITE" id="PS50082">
    <property type="entry name" value="WD_REPEATS_2"/>
    <property type="match status" value="2"/>
</dbReference>
<proteinExistence type="predicted"/>
<dbReference type="SMART" id="SM00320">
    <property type="entry name" value="WD40"/>
    <property type="match status" value="4"/>
</dbReference>
<dbReference type="InterPro" id="IPR001680">
    <property type="entry name" value="WD40_rpt"/>
</dbReference>
<dbReference type="PANTHER" id="PTHR19920:SF0">
    <property type="entry name" value="CYTOSOLIC IRON-SULFUR PROTEIN ASSEMBLY PROTEIN CIAO1-RELATED"/>
    <property type="match status" value="1"/>
</dbReference>
<reference evidence="2" key="1">
    <citation type="submission" date="2021-01" db="EMBL/GenBank/DDBJ databases">
        <authorList>
            <consortium name="Genoscope - CEA"/>
            <person name="William W."/>
        </authorList>
    </citation>
    <scope>NUCLEOTIDE SEQUENCE</scope>
</reference>
<dbReference type="PANTHER" id="PTHR19920">
    <property type="entry name" value="WD40 PROTEIN CIAO1"/>
    <property type="match status" value="1"/>
</dbReference>
<dbReference type="Pfam" id="PF00400">
    <property type="entry name" value="WD40"/>
    <property type="match status" value="3"/>
</dbReference>
<feature type="repeat" description="WD" evidence="1">
    <location>
        <begin position="118"/>
        <end position="152"/>
    </location>
</feature>
<dbReference type="Proteomes" id="UP000683925">
    <property type="component" value="Unassembled WGS sequence"/>
</dbReference>
<organism evidence="2 3">
    <name type="scientific">Paramecium octaurelia</name>
    <dbReference type="NCBI Taxonomy" id="43137"/>
    <lineage>
        <taxon>Eukaryota</taxon>
        <taxon>Sar</taxon>
        <taxon>Alveolata</taxon>
        <taxon>Ciliophora</taxon>
        <taxon>Intramacronucleata</taxon>
        <taxon>Oligohymenophorea</taxon>
        <taxon>Peniculida</taxon>
        <taxon>Parameciidae</taxon>
        <taxon>Paramecium</taxon>
    </lineage>
</organism>
<accession>A0A8S1WKT5</accession>
<gene>
    <name evidence="2" type="ORF">POCTA_138.1.T0940203</name>
</gene>
<dbReference type="OrthoDB" id="317577at2759"/>
<sequence>MGQQQSHHLCNESKKYANQVAKYELLSKISITQPELCQAIAISQDNQLVVAACNTAIKVFDFSKEVLKPIVVLNEHSGYVDTLIFMHQSNSFISSSSDNSIIIWSRTSDQKYISQQKLFGHTYYIRCLILNIEDNLIISSGCDNTIRIWKMDKDWKCQQIIADHSNWVFALSLEESSNTLISCGHDKFILIFRYSKEHNLWIQIQRIQTETGGFRLSFTSENCFSFQPLQKGLLSFFIINDKTQLYQKKYDLQINGCEEDVCYFPLQYLHKQQILIAKNGCSINILKKDETQQFKLDHSIKFQHNSLFGSMSSNGYYLITWDNQQKQLQVRKAIE</sequence>
<evidence type="ECO:0000313" key="3">
    <source>
        <dbReference type="Proteomes" id="UP000683925"/>
    </source>
</evidence>
<keyword evidence="1" id="KW-0853">WD repeat</keyword>
<dbReference type="GO" id="GO:0097361">
    <property type="term" value="C:cytosolic [4Fe-4S] assembly targeting complex"/>
    <property type="evidence" value="ECO:0007669"/>
    <property type="project" value="TreeGrafter"/>
</dbReference>